<feature type="compositionally biased region" description="Basic and acidic residues" evidence="1">
    <location>
        <begin position="10"/>
        <end position="29"/>
    </location>
</feature>
<sequence>MVSAHADGCTMKEGHKAATAEPKAKEEQSQGHQPGAPWRPAHHRRLGPVRASRAEMDFAPCSTSACHLTVPRAKGRRCRSGCCPGRSTHTSTIDTNSAECQAWTESLLLQNHPAAKRHLGARVIISTQEPTIYHPKTVGLCASV</sequence>
<proteinExistence type="predicted"/>
<evidence type="ECO:0000313" key="2">
    <source>
        <dbReference type="EMBL" id="KAK4649683.1"/>
    </source>
</evidence>
<dbReference type="RefSeq" id="XP_062738658.1">
    <property type="nucleotide sequence ID" value="XM_062872092.1"/>
</dbReference>
<evidence type="ECO:0000313" key="3">
    <source>
        <dbReference type="Proteomes" id="UP001322138"/>
    </source>
</evidence>
<evidence type="ECO:0000256" key="1">
    <source>
        <dbReference type="SAM" id="MobiDB-lite"/>
    </source>
</evidence>
<feature type="region of interest" description="Disordered" evidence="1">
    <location>
        <begin position="1"/>
        <end position="51"/>
    </location>
</feature>
<protein>
    <submittedName>
        <fullName evidence="2">Uncharacterized protein</fullName>
    </submittedName>
</protein>
<dbReference type="Proteomes" id="UP001322138">
    <property type="component" value="Unassembled WGS sequence"/>
</dbReference>
<accession>A0ABR0G1Q9</accession>
<comment type="caution">
    <text evidence="2">The sequence shown here is derived from an EMBL/GenBank/DDBJ whole genome shotgun (WGS) entry which is preliminary data.</text>
</comment>
<gene>
    <name evidence="2" type="ORF">QC761_0023870</name>
</gene>
<keyword evidence="3" id="KW-1185">Reference proteome</keyword>
<dbReference type="GeneID" id="87891190"/>
<reference evidence="2 3" key="1">
    <citation type="journal article" date="2023" name="bioRxiv">
        <title>High-quality genome assemblies of four members of thePodospora anserinaspecies complex.</title>
        <authorList>
            <person name="Ament-Velasquez S.L."/>
            <person name="Vogan A.A."/>
            <person name="Wallerman O."/>
            <person name="Hartmann F."/>
            <person name="Gautier V."/>
            <person name="Silar P."/>
            <person name="Giraud T."/>
            <person name="Johannesson H."/>
        </authorList>
    </citation>
    <scope>NUCLEOTIDE SEQUENCE [LARGE SCALE GENOMIC DNA]</scope>
    <source>
        <strain evidence="2 3">CBS 112042</strain>
    </source>
</reference>
<dbReference type="EMBL" id="JAFFGZ010000001">
    <property type="protein sequence ID" value="KAK4649683.1"/>
    <property type="molecule type" value="Genomic_DNA"/>
</dbReference>
<name>A0ABR0G1Q9_9PEZI</name>
<organism evidence="2 3">
    <name type="scientific">Podospora bellae-mahoneyi</name>
    <dbReference type="NCBI Taxonomy" id="2093777"/>
    <lineage>
        <taxon>Eukaryota</taxon>
        <taxon>Fungi</taxon>
        <taxon>Dikarya</taxon>
        <taxon>Ascomycota</taxon>
        <taxon>Pezizomycotina</taxon>
        <taxon>Sordariomycetes</taxon>
        <taxon>Sordariomycetidae</taxon>
        <taxon>Sordariales</taxon>
        <taxon>Podosporaceae</taxon>
        <taxon>Podospora</taxon>
    </lineage>
</organism>